<evidence type="ECO:0000313" key="2">
    <source>
        <dbReference type="Proteomes" id="UP001224412"/>
    </source>
</evidence>
<dbReference type="InterPro" id="IPR016155">
    <property type="entry name" value="Mopterin_synth/thiamin_S_b"/>
</dbReference>
<reference evidence="1" key="1">
    <citation type="submission" date="2023-05" db="EMBL/GenBank/DDBJ databases">
        <title>Metabolic capabilities are highly conserved among human nasal-associated Corynebacterium species in pangenomic analyses.</title>
        <authorList>
            <person name="Tran T.H."/>
            <person name="Roberts A.Q."/>
            <person name="Escapa I.F."/>
            <person name="Gao W."/>
            <person name="Conlan S."/>
            <person name="Kong H."/>
            <person name="Segre J.A."/>
            <person name="Kelly M.S."/>
            <person name="Lemon K.P."/>
        </authorList>
    </citation>
    <scope>NUCLEOTIDE SEQUENCE</scope>
    <source>
        <strain evidence="1">KPL2773</strain>
    </source>
</reference>
<sequence length="77" mass="8063">MTDRSPDTAKTVEITVNDQPHTTSAIDVTALVKEITGKDLTAGIAVAIDGEVVPASQWCRALNDGETVDILNARQGG</sequence>
<proteinExistence type="predicted"/>
<organism evidence="1 2">
    <name type="scientific">Corynebacterium pseudodiphtheriticum</name>
    <dbReference type="NCBI Taxonomy" id="37637"/>
    <lineage>
        <taxon>Bacteria</taxon>
        <taxon>Bacillati</taxon>
        <taxon>Actinomycetota</taxon>
        <taxon>Actinomycetes</taxon>
        <taxon>Mycobacteriales</taxon>
        <taxon>Corynebacteriaceae</taxon>
        <taxon>Corynebacterium</taxon>
    </lineage>
</organism>
<comment type="caution">
    <text evidence="1">The sequence shown here is derived from an EMBL/GenBank/DDBJ whole genome shotgun (WGS) entry which is preliminary data.</text>
</comment>
<dbReference type="InterPro" id="IPR012675">
    <property type="entry name" value="Beta-grasp_dom_sf"/>
</dbReference>
<dbReference type="SUPFAM" id="SSF54285">
    <property type="entry name" value="MoaD/ThiS"/>
    <property type="match status" value="1"/>
</dbReference>
<dbReference type="Pfam" id="PF02597">
    <property type="entry name" value="ThiS"/>
    <property type="match status" value="1"/>
</dbReference>
<dbReference type="InterPro" id="IPR010035">
    <property type="entry name" value="Thi_S"/>
</dbReference>
<dbReference type="RefSeq" id="WP_021352696.1">
    <property type="nucleotide sequence ID" value="NZ_CP051667.1"/>
</dbReference>
<dbReference type="InterPro" id="IPR003749">
    <property type="entry name" value="ThiS/MoaD-like"/>
</dbReference>
<accession>A0AAP4BQN3</accession>
<dbReference type="CDD" id="cd00565">
    <property type="entry name" value="Ubl_ThiS"/>
    <property type="match status" value="1"/>
</dbReference>
<dbReference type="AlphaFoldDB" id="A0AAP4BQN3"/>
<dbReference type="EMBL" id="JASNVH010000005">
    <property type="protein sequence ID" value="MDK4306685.1"/>
    <property type="molecule type" value="Genomic_DNA"/>
</dbReference>
<gene>
    <name evidence="1" type="primary">thiS</name>
    <name evidence="1" type="ORF">QPX42_03845</name>
</gene>
<name>A0AAP4BQN3_9CORY</name>
<protein>
    <submittedName>
        <fullName evidence="1">Sulfur carrier protein ThiS</fullName>
    </submittedName>
</protein>
<dbReference type="NCBIfam" id="TIGR01683">
    <property type="entry name" value="thiS"/>
    <property type="match status" value="1"/>
</dbReference>
<dbReference type="Gene3D" id="3.10.20.30">
    <property type="match status" value="1"/>
</dbReference>
<evidence type="ECO:0000313" key="1">
    <source>
        <dbReference type="EMBL" id="MDK4306685.1"/>
    </source>
</evidence>
<dbReference type="Proteomes" id="UP001224412">
    <property type="component" value="Unassembled WGS sequence"/>
</dbReference>